<dbReference type="PROSITE" id="PS51257">
    <property type="entry name" value="PROKAR_LIPOPROTEIN"/>
    <property type="match status" value="1"/>
</dbReference>
<evidence type="ECO:0000313" key="4">
    <source>
        <dbReference type="EMBL" id="EOT65048.1"/>
    </source>
</evidence>
<dbReference type="RefSeq" id="WP_010763479.1">
    <property type="nucleotide sequence ID" value="NZ_ASWB01000004.1"/>
</dbReference>
<accession>R2RGB5</accession>
<organism evidence="3 5">
    <name type="scientific">Enterococcus moraviensis ATCC BAA-383</name>
    <dbReference type="NCBI Taxonomy" id="1158609"/>
    <lineage>
        <taxon>Bacteria</taxon>
        <taxon>Bacillati</taxon>
        <taxon>Bacillota</taxon>
        <taxon>Bacilli</taxon>
        <taxon>Lactobacillales</taxon>
        <taxon>Enterococcaceae</taxon>
        <taxon>Enterococcus</taxon>
    </lineage>
</organism>
<feature type="domain" description="DUF6287" evidence="2">
    <location>
        <begin position="96"/>
        <end position="128"/>
    </location>
</feature>
<name>R2RGB5_9ENTE</name>
<reference evidence="3 5" key="1">
    <citation type="submission" date="2013-02" db="EMBL/GenBank/DDBJ databases">
        <title>The Genome Sequence of Enterococcus moraviensis BAA-383.</title>
        <authorList>
            <consortium name="The Broad Institute Genome Sequencing Platform"/>
            <consortium name="The Broad Institute Genome Sequencing Center for Infectious Disease"/>
            <person name="Earl A.M."/>
            <person name="Gilmore M.S."/>
            <person name="Lebreton F."/>
            <person name="Walker B."/>
            <person name="Young S.K."/>
            <person name="Zeng Q."/>
            <person name="Gargeya S."/>
            <person name="Fitzgerald M."/>
            <person name="Haas B."/>
            <person name="Abouelleil A."/>
            <person name="Alvarado L."/>
            <person name="Arachchi H.M."/>
            <person name="Berlin A.M."/>
            <person name="Chapman S.B."/>
            <person name="Dewar J."/>
            <person name="Goldberg J."/>
            <person name="Griggs A."/>
            <person name="Gujja S."/>
            <person name="Hansen M."/>
            <person name="Howarth C."/>
            <person name="Imamovic A."/>
            <person name="Larimer J."/>
            <person name="McCowan C."/>
            <person name="Murphy C."/>
            <person name="Neiman D."/>
            <person name="Pearson M."/>
            <person name="Priest M."/>
            <person name="Roberts A."/>
            <person name="Saif S."/>
            <person name="Shea T."/>
            <person name="Sisk P."/>
            <person name="Sykes S."/>
            <person name="Wortman J."/>
            <person name="Nusbaum C."/>
            <person name="Birren B."/>
        </authorList>
    </citation>
    <scope>NUCLEOTIDE SEQUENCE [LARGE SCALE GENOMIC DNA]</scope>
    <source>
        <strain evidence="3 5">ATCC BAA-383</strain>
    </source>
</reference>
<feature type="compositionally biased region" description="Low complexity" evidence="1">
    <location>
        <begin position="64"/>
        <end position="76"/>
    </location>
</feature>
<dbReference type="eggNOG" id="ENOG502ZDCA">
    <property type="taxonomic scope" value="Bacteria"/>
</dbReference>
<protein>
    <recommendedName>
        <fullName evidence="2">DUF6287 domain-containing protein</fullName>
    </recommendedName>
</protein>
<evidence type="ECO:0000259" key="2">
    <source>
        <dbReference type="Pfam" id="PF19804"/>
    </source>
</evidence>
<dbReference type="STRING" id="155617.RV09_GL003111"/>
<dbReference type="HOGENOM" id="CLU_1132231_0_0_9"/>
<sequence>MKKMKNSILLGCYLVLSGLLVGCGDPNKSTADTDKASSSSKETTELTVSSTESKEATETKETTESTTEQSSTVQDTQETDESHEDASEEQPTEATQSMNLSQIQQGDYSSLNGTWGNGLGNTIFVANNTMSFTDISNQKEAAEITGLNVDIPQLNSPEGTPELVSFMGNSDKVSSYEQQLGIEENQGFVSLRSNLPGAVIYVSFLPKGTMGDILEGDTERDKIVAVGTQNTATSVRADYVYYKID</sequence>
<feature type="compositionally biased region" description="Low complexity" evidence="1">
    <location>
        <begin position="27"/>
        <end position="51"/>
    </location>
</feature>
<evidence type="ECO:0000313" key="6">
    <source>
        <dbReference type="Proteomes" id="UP000014157"/>
    </source>
</evidence>
<gene>
    <name evidence="4" type="ORF">I586_02782</name>
    <name evidence="3" type="ORF">UAY_00053</name>
</gene>
<reference evidence="4 6" key="2">
    <citation type="submission" date="2013-03" db="EMBL/GenBank/DDBJ databases">
        <title>The Genome Sequence of Enterococcus moraviensis BAA-383 (PacBio/Illumina hybrid assembly).</title>
        <authorList>
            <consortium name="The Broad Institute Genomics Platform"/>
            <consortium name="The Broad Institute Genome Sequencing Center for Infectious Disease"/>
            <person name="Earl A."/>
            <person name="Russ C."/>
            <person name="Gilmore M."/>
            <person name="Surin D."/>
            <person name="Walker B."/>
            <person name="Young S."/>
            <person name="Zeng Q."/>
            <person name="Gargeya S."/>
            <person name="Fitzgerald M."/>
            <person name="Haas B."/>
            <person name="Abouelleil A."/>
            <person name="Allen A.W."/>
            <person name="Alvarado L."/>
            <person name="Arachchi H.M."/>
            <person name="Berlin A.M."/>
            <person name="Chapman S.B."/>
            <person name="Gainer-Dewar J."/>
            <person name="Goldberg J."/>
            <person name="Griggs A."/>
            <person name="Gujja S."/>
            <person name="Hansen M."/>
            <person name="Howarth C."/>
            <person name="Imamovic A."/>
            <person name="Ireland A."/>
            <person name="Larimer J."/>
            <person name="McCowan C."/>
            <person name="Murphy C."/>
            <person name="Pearson M."/>
            <person name="Poon T.W."/>
            <person name="Priest M."/>
            <person name="Roberts A."/>
            <person name="Saif S."/>
            <person name="Shea T."/>
            <person name="Sisk P."/>
            <person name="Sykes S."/>
            <person name="Wortman J."/>
            <person name="Nusbaum C."/>
            <person name="Birren B."/>
        </authorList>
    </citation>
    <scope>NUCLEOTIDE SEQUENCE [LARGE SCALE GENOMIC DNA]</scope>
    <source>
        <strain evidence="4 6">ATCC BAA-383</strain>
    </source>
</reference>
<evidence type="ECO:0000256" key="1">
    <source>
        <dbReference type="SAM" id="MobiDB-lite"/>
    </source>
</evidence>
<feature type="compositionally biased region" description="Acidic residues" evidence="1">
    <location>
        <begin position="77"/>
        <end position="91"/>
    </location>
</feature>
<dbReference type="Pfam" id="PF19804">
    <property type="entry name" value="DUF6287"/>
    <property type="match status" value="1"/>
</dbReference>
<proteinExistence type="predicted"/>
<dbReference type="EMBL" id="ASWB01000004">
    <property type="protein sequence ID" value="EOT65048.1"/>
    <property type="molecule type" value="Genomic_DNA"/>
</dbReference>
<dbReference type="AlphaFoldDB" id="R2RGB5"/>
<keyword evidence="6" id="KW-1185">Reference proteome</keyword>
<dbReference type="Proteomes" id="UP000013781">
    <property type="component" value="Unassembled WGS sequence"/>
</dbReference>
<feature type="compositionally biased region" description="Basic and acidic residues" evidence="1">
    <location>
        <begin position="52"/>
        <end position="63"/>
    </location>
</feature>
<feature type="region of interest" description="Disordered" evidence="1">
    <location>
        <begin position="27"/>
        <end position="100"/>
    </location>
</feature>
<comment type="caution">
    <text evidence="3">The sequence shown here is derived from an EMBL/GenBank/DDBJ whole genome shotgun (WGS) entry which is preliminary data.</text>
</comment>
<dbReference type="PATRIC" id="fig|1158609.3.peg.42"/>
<dbReference type="EMBL" id="AJAS01000002">
    <property type="protein sequence ID" value="EOI06711.1"/>
    <property type="molecule type" value="Genomic_DNA"/>
</dbReference>
<evidence type="ECO:0000313" key="5">
    <source>
        <dbReference type="Proteomes" id="UP000013781"/>
    </source>
</evidence>
<evidence type="ECO:0000313" key="3">
    <source>
        <dbReference type="EMBL" id="EOI06711.1"/>
    </source>
</evidence>
<dbReference type="Proteomes" id="UP000014157">
    <property type="component" value="Unassembled WGS sequence"/>
</dbReference>
<dbReference type="InterPro" id="IPR046254">
    <property type="entry name" value="DUF6287"/>
</dbReference>